<sequence length="270" mass="30090">NIGSFENQGVEFSINAKPVVTKNFLWDVSYNITYNKNEITKLTGGSDASYYVATGGISHGTGSNAQAHKVGYPASSFFVYQQVYDRDGKPVENLFVDRTGDGIINDSDRYMYKKPAADVLMGVTSKIVWSKWDFSFALRASINNYVYNDVLADRADVGANGMWSTSGFYTNRPVDAVRLGFKGIGDYYMSDYFVQNASFVRCDNITLGYSFDHLLKSAAYKGVGGRVYATLQNPFVLTQYEGLDPELNNGIDNNIYPRPFTFLLGVNLQF</sequence>
<protein>
    <submittedName>
        <fullName evidence="1">TonB-dependent receptor SusC</fullName>
    </submittedName>
</protein>
<feature type="non-terminal residue" evidence="1">
    <location>
        <position position="1"/>
    </location>
</feature>
<gene>
    <name evidence="1" type="ORF">EZS27_037999</name>
</gene>
<dbReference type="AlphaFoldDB" id="A0A5J4PNM4"/>
<proteinExistence type="predicted"/>
<evidence type="ECO:0000313" key="1">
    <source>
        <dbReference type="EMBL" id="KAA6310752.1"/>
    </source>
</evidence>
<dbReference type="PROSITE" id="PS52016">
    <property type="entry name" value="TONB_DEPENDENT_REC_3"/>
    <property type="match status" value="1"/>
</dbReference>
<comment type="caution">
    <text evidence="1">The sequence shown here is derived from an EMBL/GenBank/DDBJ whole genome shotgun (WGS) entry which is preliminary data.</text>
</comment>
<reference evidence="1" key="1">
    <citation type="submission" date="2019-03" db="EMBL/GenBank/DDBJ databases">
        <title>Single cell metagenomics reveals metabolic interactions within the superorganism composed of flagellate Streblomastix strix and complex community of Bacteroidetes bacteria on its surface.</title>
        <authorList>
            <person name="Treitli S.C."/>
            <person name="Kolisko M."/>
            <person name="Husnik F."/>
            <person name="Keeling P."/>
            <person name="Hampl V."/>
        </authorList>
    </citation>
    <scope>NUCLEOTIDE SEQUENCE</scope>
    <source>
        <strain evidence="1">STM</strain>
    </source>
</reference>
<dbReference type="SUPFAM" id="SSF56935">
    <property type="entry name" value="Porins"/>
    <property type="match status" value="1"/>
</dbReference>
<name>A0A5J4PNM4_9ZZZZ</name>
<organism evidence="1">
    <name type="scientific">termite gut metagenome</name>
    <dbReference type="NCBI Taxonomy" id="433724"/>
    <lineage>
        <taxon>unclassified sequences</taxon>
        <taxon>metagenomes</taxon>
        <taxon>organismal metagenomes</taxon>
    </lineage>
</organism>
<dbReference type="InterPro" id="IPR039426">
    <property type="entry name" value="TonB-dep_rcpt-like"/>
</dbReference>
<keyword evidence="1" id="KW-0675">Receptor</keyword>
<dbReference type="EMBL" id="SNRY01007274">
    <property type="protein sequence ID" value="KAA6310752.1"/>
    <property type="molecule type" value="Genomic_DNA"/>
</dbReference>
<accession>A0A5J4PNM4</accession>